<dbReference type="GO" id="GO:0008237">
    <property type="term" value="F:metallopeptidase activity"/>
    <property type="evidence" value="ECO:0007669"/>
    <property type="project" value="InterPro"/>
</dbReference>
<name>A0A7G5E2Q5_9SPHI</name>
<evidence type="ECO:0000313" key="2">
    <source>
        <dbReference type="EMBL" id="QMV68280.1"/>
    </source>
</evidence>
<protein>
    <submittedName>
        <fullName evidence="2">Peptidase M1</fullName>
    </submittedName>
</protein>
<keyword evidence="3" id="KW-1185">Reference proteome</keyword>
<gene>
    <name evidence="2" type="ORF">HS960_11675</name>
</gene>
<reference evidence="2 3" key="1">
    <citation type="journal article" date="2020" name="G3 (Bethesda)">
        <title>CeMbio - The Caenorhabditis elegans Microbiome Resource.</title>
        <authorList>
            <person name="Dirksen P."/>
            <person name="Assie A."/>
            <person name="Zimmermann J."/>
            <person name="Zhang F."/>
            <person name="Tietje A.M."/>
            <person name="Marsh S.A."/>
            <person name="Felix M.A."/>
            <person name="Shapira M."/>
            <person name="Kaleta C."/>
            <person name="Schulenburg H."/>
            <person name="Samuel B."/>
        </authorList>
    </citation>
    <scope>NUCLEOTIDE SEQUENCE [LARGE SCALE GENOMIC DNA]</scope>
    <source>
        <strain evidence="2 3">BIGb0170</strain>
    </source>
</reference>
<dbReference type="InterPro" id="IPR014782">
    <property type="entry name" value="Peptidase_M1_dom"/>
</dbReference>
<accession>A0A7G5E2Q5</accession>
<dbReference type="EMBL" id="CP058555">
    <property type="protein sequence ID" value="QMV68280.1"/>
    <property type="molecule type" value="Genomic_DNA"/>
</dbReference>
<sequence length="407" mass="47772">MSNTLKLKNVMSIMCMLISNLVNGQKITHYEGSVYLDSLKIINASFKIKYLNTGTNDIQFYINKNSEIRSLDYGNKAIKYEILEVIEDLKKVSIQNGFPSKFDLYISYSYPLDRIENKVFAYNPNWIELSLYTGWFPVNIEDKNYSYRLEFSVPKNYEIIGNGDIKEESQNTIIVNNNNHFDIPLVLSNRFQRFKSYNTKIKFFSVQLSSEKIREIKESSSAMYNFYQSNYGNSLTESLVITVNPFEHDMSYARRGFISLSLLDGYGLIDKKVLAHEIAHLWWQNAKTGVWEDWLNESFAEYSTLKWLEKTFSPEIFAKQLRKYEEAYKKTTKISQTKTGDSNWHSVAYYKGPYILYQLEKNIGEEKMLKFMRMVHENKISTTEKLIDVLVGFADERALNQFRSEIY</sequence>
<dbReference type="Pfam" id="PF01433">
    <property type="entry name" value="Peptidase_M1"/>
    <property type="match status" value="1"/>
</dbReference>
<evidence type="ECO:0000259" key="1">
    <source>
        <dbReference type="Pfam" id="PF01433"/>
    </source>
</evidence>
<dbReference type="InterPro" id="IPR027268">
    <property type="entry name" value="Peptidase_M4/M1_CTD_sf"/>
</dbReference>
<feature type="domain" description="Peptidase M1 membrane alanine aminopeptidase" evidence="1">
    <location>
        <begin position="272"/>
        <end position="385"/>
    </location>
</feature>
<dbReference type="RefSeq" id="WP_182332749.1">
    <property type="nucleotide sequence ID" value="NZ_CP058555.1"/>
</dbReference>
<proteinExistence type="predicted"/>
<organism evidence="2 3">
    <name type="scientific">Sphingobacterium paramultivorum</name>
    <dbReference type="NCBI Taxonomy" id="2886510"/>
    <lineage>
        <taxon>Bacteria</taxon>
        <taxon>Pseudomonadati</taxon>
        <taxon>Bacteroidota</taxon>
        <taxon>Sphingobacteriia</taxon>
        <taxon>Sphingobacteriales</taxon>
        <taxon>Sphingobacteriaceae</taxon>
        <taxon>Sphingobacterium</taxon>
    </lineage>
</organism>
<dbReference type="AlphaFoldDB" id="A0A7G5E2Q5"/>
<dbReference type="GO" id="GO:0008270">
    <property type="term" value="F:zinc ion binding"/>
    <property type="evidence" value="ECO:0007669"/>
    <property type="project" value="InterPro"/>
</dbReference>
<dbReference type="Proteomes" id="UP000515450">
    <property type="component" value="Chromosome"/>
</dbReference>
<dbReference type="SUPFAM" id="SSF55486">
    <property type="entry name" value="Metalloproteases ('zincins'), catalytic domain"/>
    <property type="match status" value="1"/>
</dbReference>
<evidence type="ECO:0000313" key="3">
    <source>
        <dbReference type="Proteomes" id="UP000515450"/>
    </source>
</evidence>
<dbReference type="Gene3D" id="1.10.390.10">
    <property type="entry name" value="Neutral Protease Domain 2"/>
    <property type="match status" value="1"/>
</dbReference>